<evidence type="ECO:0000313" key="2">
    <source>
        <dbReference type="EMBL" id="VCX40467.1"/>
    </source>
</evidence>
<comment type="caution">
    <text evidence="2">The sequence shown here is derived from an EMBL/GenBank/DDBJ whole genome shotgun (WGS) entry which is preliminary data.</text>
</comment>
<protein>
    <submittedName>
        <fullName evidence="2">Uncharacterized protein</fullName>
    </submittedName>
</protein>
<organism evidence="2 3">
    <name type="scientific">Gulo gulo</name>
    <name type="common">Wolverine</name>
    <name type="synonym">Gluton</name>
    <dbReference type="NCBI Taxonomy" id="48420"/>
    <lineage>
        <taxon>Eukaryota</taxon>
        <taxon>Metazoa</taxon>
        <taxon>Chordata</taxon>
        <taxon>Craniata</taxon>
        <taxon>Vertebrata</taxon>
        <taxon>Euteleostomi</taxon>
        <taxon>Mammalia</taxon>
        <taxon>Eutheria</taxon>
        <taxon>Laurasiatheria</taxon>
        <taxon>Carnivora</taxon>
        <taxon>Caniformia</taxon>
        <taxon>Musteloidea</taxon>
        <taxon>Mustelidae</taxon>
        <taxon>Guloninae</taxon>
        <taxon>Gulo</taxon>
    </lineage>
</organism>
<evidence type="ECO:0000313" key="3">
    <source>
        <dbReference type="Proteomes" id="UP000269945"/>
    </source>
</evidence>
<dbReference type="EMBL" id="CYRY02045156">
    <property type="protein sequence ID" value="VCX40467.1"/>
    <property type="molecule type" value="Genomic_DNA"/>
</dbReference>
<keyword evidence="3" id="KW-1185">Reference proteome</keyword>
<sequence length="36" mass="4022">MYLHTYKPISSSSSDGNSSAGNPIMTLYHFVLEFLL</sequence>
<gene>
    <name evidence="2" type="ORF">BN2614_LOCUS1</name>
</gene>
<name>A0A9X9Q9F9_GULGU</name>
<feature type="region of interest" description="Disordered" evidence="1">
    <location>
        <begin position="1"/>
        <end position="22"/>
    </location>
</feature>
<evidence type="ECO:0000256" key="1">
    <source>
        <dbReference type="SAM" id="MobiDB-lite"/>
    </source>
</evidence>
<accession>A0A9X9Q9F9</accession>
<dbReference type="Proteomes" id="UP000269945">
    <property type="component" value="Unassembled WGS sequence"/>
</dbReference>
<dbReference type="AlphaFoldDB" id="A0A9X9Q9F9"/>
<feature type="compositionally biased region" description="Low complexity" evidence="1">
    <location>
        <begin position="10"/>
        <end position="19"/>
    </location>
</feature>
<proteinExistence type="predicted"/>
<reference evidence="2 3" key="1">
    <citation type="submission" date="2018-10" db="EMBL/GenBank/DDBJ databases">
        <authorList>
            <person name="Ekblom R."/>
            <person name="Jareborg N."/>
        </authorList>
    </citation>
    <scope>NUCLEOTIDE SEQUENCE [LARGE SCALE GENOMIC DNA]</scope>
    <source>
        <tissue evidence="2">Muscle</tissue>
    </source>
</reference>